<reference evidence="2" key="1">
    <citation type="submission" date="2023-07" db="EMBL/GenBank/DDBJ databases">
        <title>Characterization of two Paracoccaceae strains isolated from Phycosphere and proposal of Xinfangfangia lacusdiani sp. nov.</title>
        <authorList>
            <person name="Deng Y."/>
            <person name="Zhang Y.Q."/>
        </authorList>
    </citation>
    <scope>NUCLEOTIDE SEQUENCE [LARGE SCALE GENOMIC DNA]</scope>
    <source>
        <strain evidence="2">CPCC 101403</strain>
    </source>
</reference>
<dbReference type="Proteomes" id="UP001251085">
    <property type="component" value="Unassembled WGS sequence"/>
</dbReference>
<keyword evidence="2" id="KW-1185">Reference proteome</keyword>
<dbReference type="Gene3D" id="3.20.20.370">
    <property type="entry name" value="Glycoside hydrolase/deacetylase"/>
    <property type="match status" value="1"/>
</dbReference>
<dbReference type="InterPro" id="IPR049591">
    <property type="entry name" value="CE4_u4-like"/>
</dbReference>
<accession>A0ABU3EHB9</accession>
<organism evidence="1 2">
    <name type="scientific">Paracoccus broussonetiae</name>
    <dbReference type="NCBI Taxonomy" id="3075834"/>
    <lineage>
        <taxon>Bacteria</taxon>
        <taxon>Pseudomonadati</taxon>
        <taxon>Pseudomonadota</taxon>
        <taxon>Alphaproteobacteria</taxon>
        <taxon>Rhodobacterales</taxon>
        <taxon>Paracoccaceae</taxon>
        <taxon>Paracoccus</taxon>
    </lineage>
</organism>
<sequence>MIQVFRRALAAASDQGRVLRFWLRDDDATRPGPRLERLISLCERHGVPPTLAVVPAGLDPALGGLLTGDARVALHGWSHRNHAGPREKKQELGPHRPAAEVLAELAEGRDLLGRVFPGRVLDLLVPPWNRIAPAVAEGLPGIGIRALSAYGRINARALPVLNADIDPIDWRARRSLRDPALLWQKLALRAQIDRPIGILTHHLDHDEAVWQFLDLLMGMTAGPHCRWITPEEMMPDLLSKGVTSFSSRSADRAGP</sequence>
<protein>
    <submittedName>
        <fullName evidence="1">Polysaccharide deacetylase family protein</fullName>
    </submittedName>
</protein>
<dbReference type="SUPFAM" id="SSF88713">
    <property type="entry name" value="Glycoside hydrolase/deacetylase"/>
    <property type="match status" value="1"/>
</dbReference>
<proteinExistence type="predicted"/>
<name>A0ABU3EHB9_9RHOB</name>
<dbReference type="CDD" id="cd10928">
    <property type="entry name" value="CE4_u4"/>
    <property type="match status" value="1"/>
</dbReference>
<evidence type="ECO:0000313" key="1">
    <source>
        <dbReference type="EMBL" id="MDT1063642.1"/>
    </source>
</evidence>
<dbReference type="EMBL" id="JAVRQI010000014">
    <property type="protein sequence ID" value="MDT1063642.1"/>
    <property type="molecule type" value="Genomic_DNA"/>
</dbReference>
<comment type="caution">
    <text evidence="1">The sequence shown here is derived from an EMBL/GenBank/DDBJ whole genome shotgun (WGS) entry which is preliminary data.</text>
</comment>
<gene>
    <name evidence="1" type="ORF">RM190_17350</name>
</gene>
<evidence type="ECO:0000313" key="2">
    <source>
        <dbReference type="Proteomes" id="UP001251085"/>
    </source>
</evidence>
<dbReference type="InterPro" id="IPR011330">
    <property type="entry name" value="Glyco_hydro/deAcase_b/a-brl"/>
</dbReference>
<dbReference type="RefSeq" id="WP_311760733.1">
    <property type="nucleotide sequence ID" value="NZ_JAVRQI010000014.1"/>
</dbReference>